<accession>A0A484ZVF9</accession>
<protein>
    <submittedName>
        <fullName evidence="3">Uncharacterized protein conserved in bacteria</fullName>
    </submittedName>
</protein>
<dbReference type="Pfam" id="PF09967">
    <property type="entry name" value="DUF2201"/>
    <property type="match status" value="1"/>
</dbReference>
<name>A0A484ZVF9_9GAMM</name>
<organism evidence="3 4">
    <name type="scientific">Budvicia aquatica</name>
    <dbReference type="NCBI Taxonomy" id="82979"/>
    <lineage>
        <taxon>Bacteria</taxon>
        <taxon>Pseudomonadati</taxon>
        <taxon>Pseudomonadota</taxon>
        <taxon>Gammaproteobacteria</taxon>
        <taxon>Enterobacterales</taxon>
        <taxon>Budviciaceae</taxon>
        <taxon>Budvicia</taxon>
    </lineage>
</organism>
<evidence type="ECO:0000259" key="2">
    <source>
        <dbReference type="Pfam" id="PF09967"/>
    </source>
</evidence>
<gene>
    <name evidence="3" type="ORF">NCTC12282_05500</name>
</gene>
<evidence type="ECO:0000313" key="4">
    <source>
        <dbReference type="Proteomes" id="UP000373449"/>
    </source>
</evidence>
<dbReference type="AlphaFoldDB" id="A0A484ZVF9"/>
<evidence type="ECO:0000313" key="3">
    <source>
        <dbReference type="EMBL" id="VFS51848.1"/>
    </source>
</evidence>
<dbReference type="PANTHER" id="PTHR38730">
    <property type="entry name" value="SLL7028 PROTEIN"/>
    <property type="match status" value="1"/>
</dbReference>
<proteinExistence type="predicted"/>
<feature type="region of interest" description="Disordered" evidence="1">
    <location>
        <begin position="109"/>
        <end position="135"/>
    </location>
</feature>
<dbReference type="RefSeq" id="WP_134531486.1">
    <property type="nucleotide sequence ID" value="NZ_CAADJA010000002.1"/>
</dbReference>
<dbReference type="Proteomes" id="UP000373449">
    <property type="component" value="Unassembled WGS sequence"/>
</dbReference>
<feature type="domain" description="VWA-like" evidence="2">
    <location>
        <begin position="148"/>
        <end position="221"/>
    </location>
</feature>
<dbReference type="PANTHER" id="PTHR38730:SF1">
    <property type="entry name" value="SLL7028 PROTEIN"/>
    <property type="match status" value="1"/>
</dbReference>
<dbReference type="InterPro" id="IPR018698">
    <property type="entry name" value="VWA-like_dom"/>
</dbReference>
<sequence>MHDPQFANASSEEIYDSLAQDVRRARKLITLRGNVGEGDILGDGEGSIFTNAETWCRRALNQGLERCLYGSLRGTMPAGLIEEIRSLSQPPIPWDVRLAEWFNEHFPPPERHRSYAHPSRRQSATPKIPRPSLTKPSEDLRMSRVFGVVLDTSGSMDPQLLGKALGAIASYALAHDVSMVRLVCCDAQAYDRGWVEPEQLLYRFTLQGRGGTILQPGIDLLAGLSKRRGVPACRAGTDYY</sequence>
<dbReference type="EMBL" id="CAADJA010000002">
    <property type="protein sequence ID" value="VFS51848.1"/>
    <property type="molecule type" value="Genomic_DNA"/>
</dbReference>
<evidence type="ECO:0000256" key="1">
    <source>
        <dbReference type="SAM" id="MobiDB-lite"/>
    </source>
</evidence>
<reference evidence="3 4" key="1">
    <citation type="submission" date="2019-03" db="EMBL/GenBank/DDBJ databases">
        <authorList>
            <consortium name="Pathogen Informatics"/>
        </authorList>
    </citation>
    <scope>NUCLEOTIDE SEQUENCE [LARGE SCALE GENOMIC DNA]</scope>
    <source>
        <strain evidence="3 4">NCTC12282</strain>
    </source>
</reference>